<gene>
    <name evidence="1" type="ORF">M153_1280001151</name>
</gene>
<dbReference type="Proteomes" id="UP000051530">
    <property type="component" value="Unassembled WGS sequence"/>
</dbReference>
<protein>
    <submittedName>
        <fullName evidence="1">Uncharacterized protein</fullName>
    </submittedName>
</protein>
<evidence type="ECO:0000313" key="1">
    <source>
        <dbReference type="EMBL" id="KRH94844.1"/>
    </source>
</evidence>
<accession>A0A0R0M011</accession>
<keyword evidence="2" id="KW-1185">Reference proteome</keyword>
<dbReference type="AlphaFoldDB" id="A0A0R0M011"/>
<proteinExistence type="predicted"/>
<organism evidence="1 2">
    <name type="scientific">Pseudoloma neurophilia</name>
    <dbReference type="NCBI Taxonomy" id="146866"/>
    <lineage>
        <taxon>Eukaryota</taxon>
        <taxon>Fungi</taxon>
        <taxon>Fungi incertae sedis</taxon>
        <taxon>Microsporidia</taxon>
        <taxon>Pseudoloma</taxon>
    </lineage>
</organism>
<dbReference type="VEuPathDB" id="MicrosporidiaDB:M153_1280001151"/>
<evidence type="ECO:0000313" key="2">
    <source>
        <dbReference type="Proteomes" id="UP000051530"/>
    </source>
</evidence>
<reference evidence="1 2" key="1">
    <citation type="submission" date="2015-07" db="EMBL/GenBank/DDBJ databases">
        <title>The genome of Pseudoloma neurophilia, a relevant intracellular parasite of the zebrafish.</title>
        <authorList>
            <person name="Ndikumana S."/>
            <person name="Pelin A."/>
            <person name="Sanders J."/>
            <person name="Corradi N."/>
        </authorList>
    </citation>
    <scope>NUCLEOTIDE SEQUENCE [LARGE SCALE GENOMIC DNA]</scope>
    <source>
        <strain evidence="1 2">MK1</strain>
    </source>
</reference>
<dbReference type="EMBL" id="LGUB01000024">
    <property type="protein sequence ID" value="KRH94844.1"/>
    <property type="molecule type" value="Genomic_DNA"/>
</dbReference>
<name>A0A0R0M011_9MICR</name>
<comment type="caution">
    <text evidence="1">The sequence shown here is derived from an EMBL/GenBank/DDBJ whole genome shotgun (WGS) entry which is preliminary data.</text>
</comment>
<sequence length="47" mass="5855">MSYFNILIKLSYFNILIKMSYEKFSYFNKWTKRSSIRPSEYKTVLFQ</sequence>